<dbReference type="AlphaFoldDB" id="A0A914DLL6"/>
<dbReference type="Proteomes" id="UP000887540">
    <property type="component" value="Unplaced"/>
</dbReference>
<dbReference type="WBParaSite" id="ACRNAN_scaffold3066.g31970.t1">
    <property type="protein sequence ID" value="ACRNAN_scaffold3066.g31970.t1"/>
    <property type="gene ID" value="ACRNAN_scaffold3066.g31970"/>
</dbReference>
<sequence>MRPGGLNNFVLPCHFPNQVLGVDQCKRTGYKCLGFTLDPYAIICDDGYVVETKSDGNHICRKIEVAISCQEISNLFKRNPVNKREGFKASNDNRIPAIFALTVDELPCEHDFKVREIIGADLCRRTGYTCLGWTPMYLECEKDYVVQNGRYAVMCTKKSDSPYCRDIRVSVDEVELHEE</sequence>
<keyword evidence="1" id="KW-1185">Reference proteome</keyword>
<reference evidence="2" key="1">
    <citation type="submission" date="2022-11" db="UniProtKB">
        <authorList>
            <consortium name="WormBaseParasite"/>
        </authorList>
    </citation>
    <scope>IDENTIFICATION</scope>
</reference>
<organism evidence="1 2">
    <name type="scientific">Acrobeloides nanus</name>
    <dbReference type="NCBI Taxonomy" id="290746"/>
    <lineage>
        <taxon>Eukaryota</taxon>
        <taxon>Metazoa</taxon>
        <taxon>Ecdysozoa</taxon>
        <taxon>Nematoda</taxon>
        <taxon>Chromadorea</taxon>
        <taxon>Rhabditida</taxon>
        <taxon>Tylenchina</taxon>
        <taxon>Cephalobomorpha</taxon>
        <taxon>Cephaloboidea</taxon>
        <taxon>Cephalobidae</taxon>
        <taxon>Acrobeloides</taxon>
    </lineage>
</organism>
<evidence type="ECO:0000313" key="1">
    <source>
        <dbReference type="Proteomes" id="UP000887540"/>
    </source>
</evidence>
<evidence type="ECO:0000313" key="2">
    <source>
        <dbReference type="WBParaSite" id="ACRNAN_scaffold3066.g31970.t1"/>
    </source>
</evidence>
<proteinExistence type="predicted"/>
<protein>
    <submittedName>
        <fullName evidence="2">Uncharacterized protein</fullName>
    </submittedName>
</protein>
<accession>A0A914DLL6</accession>
<name>A0A914DLL6_9BILA</name>